<reference evidence="1 2" key="1">
    <citation type="submission" date="2019-07" db="EMBL/GenBank/DDBJ databases">
        <authorList>
            <person name="Brisse S."/>
            <person name="Rodrigues C."/>
            <person name="Thorpe H."/>
        </authorList>
    </citation>
    <scope>NUCLEOTIDE SEQUENCE [LARGE SCALE GENOMIC DNA]</scope>
    <source>
        <strain evidence="1">SB6408</strain>
    </source>
</reference>
<dbReference type="AlphaFoldDB" id="A0A564N306"/>
<gene>
    <name evidence="1" type="ORF">SB6408_01913</name>
</gene>
<accession>A0A564N306</accession>
<dbReference type="EMBL" id="CABGHF010000034">
    <property type="protein sequence ID" value="VUT00507.1"/>
    <property type="molecule type" value="Genomic_DNA"/>
</dbReference>
<sequence>MKAYCTKNNILVTKRTLKIFKKAIFSIPFDDNCDGRSKPTYYMSIAILLQHLICSATASRNTRKRARFKGNRKWTYSVPLPSALGEKVAPAVFRQSRELPFERALEKLVKTGTIKIIEHNIIKHKCREFALSKRLLKALFPDDRQSYLRRKDRYCYLTDIYDKRQGPLTLEELVALASIQKPVVCHQISKRKIPDMAFRERVKQVYGQLDYLHINLDALRDYCNAHPTQVNIGYYHNFISHLCDVGVKIISISPLIVAYRQSYKTARLGGRSFEVGKGFQYLPKGMKWACLALGYNYDIKSSQLEILRYELVRIGVSPKNLKRLETSYISKKLGVDKDEVKTFRFSTIFSAGSVSLSFQSSTRSRLNKRLGEAEAGRILTRWKKLMEPLKEDLKHLIDDYLSSGKTNRYGLCVRNAVGQNFNCTWRNARKEKKWQSMQMRRKLLAHMLQGLESRAVYDFVASHDGVCALEHDGFISLSKLSDDDWQHPYLRIVLKNEAH</sequence>
<evidence type="ECO:0000313" key="1">
    <source>
        <dbReference type="EMBL" id="VUT00507.1"/>
    </source>
</evidence>
<organism evidence="1 2">
    <name type="scientific">Klebsiella spallanzanii</name>
    <dbReference type="NCBI Taxonomy" id="2587528"/>
    <lineage>
        <taxon>Bacteria</taxon>
        <taxon>Pseudomonadati</taxon>
        <taxon>Pseudomonadota</taxon>
        <taxon>Gammaproteobacteria</taxon>
        <taxon>Enterobacterales</taxon>
        <taxon>Enterobacteriaceae</taxon>
        <taxon>Klebsiella/Raoultella group</taxon>
        <taxon>Klebsiella</taxon>
    </lineage>
</organism>
<name>A0A564N306_9ENTR</name>
<dbReference type="Proteomes" id="UP000318370">
    <property type="component" value="Unassembled WGS sequence"/>
</dbReference>
<protein>
    <submittedName>
        <fullName evidence="1">Uncharacterized protein</fullName>
    </submittedName>
</protein>
<evidence type="ECO:0000313" key="2">
    <source>
        <dbReference type="Proteomes" id="UP000318370"/>
    </source>
</evidence>
<proteinExistence type="predicted"/>